<dbReference type="SUPFAM" id="SSF47819">
    <property type="entry name" value="HRDC-like"/>
    <property type="match status" value="2"/>
</dbReference>
<comment type="caution">
    <text evidence="8">The sequence shown here is derived from an EMBL/GenBank/DDBJ whole genome shotgun (WGS) entry which is preliminary data.</text>
</comment>
<comment type="subcellular location">
    <subcellularLocation>
        <location evidence="6">Cytoplasm</location>
    </subcellularLocation>
</comment>
<keyword evidence="5 6" id="KW-0269">Exonuclease</keyword>
<comment type="catalytic activity">
    <reaction evidence="6">
        <text>Exonucleolytic cleavage that removes extra residues from the 3'-terminus of tRNA to produce 5'-mononucleotides.</text>
        <dbReference type="EC" id="3.1.13.5"/>
    </reaction>
</comment>
<dbReference type="Gene3D" id="1.10.150.80">
    <property type="entry name" value="HRDC domain"/>
    <property type="match status" value="1"/>
</dbReference>
<evidence type="ECO:0000256" key="4">
    <source>
        <dbReference type="ARBA" id="ARBA00022801"/>
    </source>
</evidence>
<dbReference type="PANTHER" id="PTHR47649">
    <property type="entry name" value="RIBONUCLEASE D"/>
    <property type="match status" value="1"/>
</dbReference>
<keyword evidence="3 6" id="KW-0540">Nuclease</keyword>
<feature type="domain" description="HRDC" evidence="7">
    <location>
        <begin position="213"/>
        <end position="293"/>
    </location>
</feature>
<sequence length="381" mass="42848">MAETEFINQAEALKDFVERIRGADWLAVDTEFIREETYWPELCLIQIAAGDHLACIDPLALKGEAMAPLKALMLDPKVLKVFHAARQDLEVFHHEWGALPQPVFDTQVAASMLGHGDQVGYANLVQSLCGVELAKGHTRTDWRARPLPEAAVEYAADDVRYLGPVYQQLQQALKDSGRLTWLDEEFEQLTREALYLPDPANAWKRVKGHRKLRPRQLAVLVALAEWREEEALARNRPRRWIVKDQALVDLARRPPVQVEDMADMRDLPNAVREKHGRVLVERAQSGIKAEPPAVSSRPDRLSAEEDATVDALMALLRARCAEHDMSPAQVATRKQLEALIQGERDLPFLKGWRGAMAGQSLLDLLEGRLSLTVHEGKLKTA</sequence>
<evidence type="ECO:0000256" key="6">
    <source>
        <dbReference type="HAMAP-Rule" id="MF_01899"/>
    </source>
</evidence>
<dbReference type="InterPro" id="IPR044876">
    <property type="entry name" value="HRDC_dom_sf"/>
</dbReference>
<dbReference type="CDD" id="cd06142">
    <property type="entry name" value="RNaseD_exo"/>
    <property type="match status" value="1"/>
</dbReference>
<dbReference type="NCBIfam" id="TIGR01388">
    <property type="entry name" value="rnd"/>
    <property type="match status" value="1"/>
</dbReference>
<dbReference type="Pfam" id="PF01612">
    <property type="entry name" value="DNA_pol_A_exo1"/>
    <property type="match status" value="1"/>
</dbReference>
<dbReference type="GO" id="GO:0033890">
    <property type="term" value="F:ribonuclease D activity"/>
    <property type="evidence" value="ECO:0007669"/>
    <property type="project" value="UniProtKB-EC"/>
</dbReference>
<dbReference type="InterPro" id="IPR036397">
    <property type="entry name" value="RNaseH_sf"/>
</dbReference>
<dbReference type="InterPro" id="IPR006292">
    <property type="entry name" value="RNase_D"/>
</dbReference>
<dbReference type="EC" id="3.1.13.5" evidence="6"/>
<dbReference type="Proteomes" id="UP001523550">
    <property type="component" value="Unassembled WGS sequence"/>
</dbReference>
<keyword evidence="2 6" id="KW-0819">tRNA processing</keyword>
<keyword evidence="9" id="KW-1185">Reference proteome</keyword>
<evidence type="ECO:0000256" key="5">
    <source>
        <dbReference type="ARBA" id="ARBA00022839"/>
    </source>
</evidence>
<evidence type="ECO:0000256" key="3">
    <source>
        <dbReference type="ARBA" id="ARBA00022722"/>
    </source>
</evidence>
<dbReference type="InterPro" id="IPR051086">
    <property type="entry name" value="RNase_D-like"/>
</dbReference>
<dbReference type="SUPFAM" id="SSF53098">
    <property type="entry name" value="Ribonuclease H-like"/>
    <property type="match status" value="1"/>
</dbReference>
<dbReference type="HAMAP" id="MF_01899">
    <property type="entry name" value="RNase_D"/>
    <property type="match status" value="1"/>
</dbReference>
<dbReference type="PANTHER" id="PTHR47649:SF1">
    <property type="entry name" value="RIBONUCLEASE D"/>
    <property type="match status" value="1"/>
</dbReference>
<keyword evidence="1 6" id="KW-0963">Cytoplasm</keyword>
<dbReference type="InterPro" id="IPR002121">
    <property type="entry name" value="HRDC_dom"/>
</dbReference>
<evidence type="ECO:0000256" key="1">
    <source>
        <dbReference type="ARBA" id="ARBA00022490"/>
    </source>
</evidence>
<organism evidence="8 9">
    <name type="scientific">Natronospira proteinivora</name>
    <dbReference type="NCBI Taxonomy" id="1807133"/>
    <lineage>
        <taxon>Bacteria</taxon>
        <taxon>Pseudomonadati</taxon>
        <taxon>Pseudomonadota</taxon>
        <taxon>Gammaproteobacteria</taxon>
        <taxon>Natronospirales</taxon>
        <taxon>Natronospiraceae</taxon>
        <taxon>Natronospira</taxon>
    </lineage>
</organism>
<dbReference type="InterPro" id="IPR010997">
    <property type="entry name" value="HRDC-like_sf"/>
</dbReference>
<dbReference type="SMART" id="SM00341">
    <property type="entry name" value="HRDC"/>
    <property type="match status" value="1"/>
</dbReference>
<dbReference type="EMBL" id="JALJYF010000001">
    <property type="protein sequence ID" value="MCP1726037.1"/>
    <property type="molecule type" value="Genomic_DNA"/>
</dbReference>
<comment type="similarity">
    <text evidence="6">Belongs to the RNase D family.</text>
</comment>
<dbReference type="InterPro" id="IPR002562">
    <property type="entry name" value="3'-5'_exonuclease_dom"/>
</dbReference>
<evidence type="ECO:0000313" key="8">
    <source>
        <dbReference type="EMBL" id="MCP1726037.1"/>
    </source>
</evidence>
<comment type="cofactor">
    <cofactor evidence="6">
        <name>a divalent metal cation</name>
        <dbReference type="ChEBI" id="CHEBI:60240"/>
    </cofactor>
</comment>
<keyword evidence="4 6" id="KW-0378">Hydrolase</keyword>
<dbReference type="RefSeq" id="WP_253443647.1">
    <property type="nucleotide sequence ID" value="NZ_JALJYF010000001.1"/>
</dbReference>
<evidence type="ECO:0000256" key="2">
    <source>
        <dbReference type="ARBA" id="ARBA00022694"/>
    </source>
</evidence>
<proteinExistence type="inferred from homology"/>
<dbReference type="Pfam" id="PF00570">
    <property type="entry name" value="HRDC"/>
    <property type="match status" value="1"/>
</dbReference>
<evidence type="ECO:0000259" key="7">
    <source>
        <dbReference type="PROSITE" id="PS50967"/>
    </source>
</evidence>
<name>A0ABT1G7T1_9GAMM</name>
<evidence type="ECO:0000313" key="9">
    <source>
        <dbReference type="Proteomes" id="UP001523550"/>
    </source>
</evidence>
<dbReference type="SMART" id="SM00474">
    <property type="entry name" value="35EXOc"/>
    <property type="match status" value="1"/>
</dbReference>
<dbReference type="Gene3D" id="3.30.420.10">
    <property type="entry name" value="Ribonuclease H-like superfamily/Ribonuclease H"/>
    <property type="match status" value="1"/>
</dbReference>
<dbReference type="InterPro" id="IPR012337">
    <property type="entry name" value="RNaseH-like_sf"/>
</dbReference>
<comment type="function">
    <text evidence="6">Exonuclease involved in the 3' processing of various precursor tRNAs. Initiates hydrolysis at the 3'-terminus of an RNA molecule and releases 5'-mononucleotides.</text>
</comment>
<protein>
    <recommendedName>
        <fullName evidence="6">Ribonuclease D</fullName>
        <shortName evidence="6">RNase D</shortName>
        <ecNumber evidence="6">3.1.13.5</ecNumber>
    </recommendedName>
</protein>
<gene>
    <name evidence="6" type="primary">rnd</name>
    <name evidence="8" type="ORF">J2T60_000002</name>
</gene>
<accession>A0ABT1G7T1</accession>
<dbReference type="PROSITE" id="PS50967">
    <property type="entry name" value="HRDC"/>
    <property type="match status" value="1"/>
</dbReference>
<reference evidence="8 9" key="1">
    <citation type="submission" date="2022-03" db="EMBL/GenBank/DDBJ databases">
        <title>Genomic Encyclopedia of Type Strains, Phase III (KMG-III): the genomes of soil and plant-associated and newly described type strains.</title>
        <authorList>
            <person name="Whitman W."/>
        </authorList>
    </citation>
    <scope>NUCLEOTIDE SEQUENCE [LARGE SCALE GENOMIC DNA]</scope>
    <source>
        <strain evidence="8 9">BSker1</strain>
    </source>
</reference>